<evidence type="ECO:0000259" key="1">
    <source>
        <dbReference type="Pfam" id="PF13614"/>
    </source>
</evidence>
<evidence type="ECO:0000313" key="3">
    <source>
        <dbReference type="Proteomes" id="UP000546257"/>
    </source>
</evidence>
<keyword evidence="3" id="KW-1185">Reference proteome</keyword>
<dbReference type="Gene3D" id="3.40.50.300">
    <property type="entry name" value="P-loop containing nucleotide triphosphate hydrolases"/>
    <property type="match status" value="1"/>
</dbReference>
<dbReference type="Proteomes" id="UP000546257">
    <property type="component" value="Unassembled WGS sequence"/>
</dbReference>
<dbReference type="InterPro" id="IPR025669">
    <property type="entry name" value="AAA_dom"/>
</dbReference>
<gene>
    <name evidence="2" type="ORF">H5V44_11730</name>
</gene>
<dbReference type="PANTHER" id="PTHR13696">
    <property type="entry name" value="P-LOOP CONTAINING NUCLEOSIDE TRIPHOSPHATE HYDROLASE"/>
    <property type="match status" value="1"/>
</dbReference>
<dbReference type="PANTHER" id="PTHR13696:SF99">
    <property type="entry name" value="COBYRINIC ACID AC-DIAMIDE SYNTHASE"/>
    <property type="match status" value="1"/>
</dbReference>
<evidence type="ECO:0000313" key="2">
    <source>
        <dbReference type="EMBL" id="MBB6646945.1"/>
    </source>
</evidence>
<comment type="caution">
    <text evidence="2">The sequence shown here is derived from an EMBL/GenBank/DDBJ whole genome shotgun (WGS) entry which is preliminary data.</text>
</comment>
<reference evidence="2 3" key="1">
    <citation type="submission" date="2020-08" db="EMBL/GenBank/DDBJ databases">
        <authorList>
            <person name="Seo M.-J."/>
        </authorList>
    </citation>
    <scope>NUCLEOTIDE SEQUENCE [LARGE SCALE GENOMIC DNA]</scope>
    <source>
        <strain evidence="2 3">MBLA0160</strain>
    </source>
</reference>
<accession>A0A7J9SJ41</accession>
<protein>
    <submittedName>
        <fullName evidence="2">AAA family ATPase</fullName>
    </submittedName>
</protein>
<name>A0A7J9SJ41_9EURY</name>
<organism evidence="2 3">
    <name type="scientific">Halobellus ruber</name>
    <dbReference type="NCBI Taxonomy" id="2761102"/>
    <lineage>
        <taxon>Archaea</taxon>
        <taxon>Methanobacteriati</taxon>
        <taxon>Methanobacteriota</taxon>
        <taxon>Stenosarchaea group</taxon>
        <taxon>Halobacteria</taxon>
        <taxon>Halobacteriales</taxon>
        <taxon>Haloferacaceae</taxon>
        <taxon>Halobellus</taxon>
    </lineage>
</organism>
<dbReference type="InterPro" id="IPR050678">
    <property type="entry name" value="DNA_Partitioning_ATPase"/>
</dbReference>
<dbReference type="RefSeq" id="WP_185193325.1">
    <property type="nucleotide sequence ID" value="NZ_JACKXD010000004.1"/>
</dbReference>
<sequence length="263" mass="25882">MSETPNQSGTGRSTVAAFVGATGGAGTTRTVVETAAALAADGRSVAVLDAAFATQGLADYVAGRIDPDVTQLLVDTGGSNGGRAADLAAALYEFDAGDVAGEVAVCPAHAPFTRLARAKSPAAAERFESLVGTAAGRFDHVLVDVPPIAANQAVAAVNAADTVAVVAPATPRGTEGVQQCHERLADVGSGASLVVSTRGELETADIAVPATDADDVASAPACLGGGSFGAAIERVAAAVTGQELRKPDDDGGLLGAVGEYVGR</sequence>
<dbReference type="AlphaFoldDB" id="A0A7J9SJ41"/>
<dbReference type="SUPFAM" id="SSF52540">
    <property type="entry name" value="P-loop containing nucleoside triphosphate hydrolases"/>
    <property type="match status" value="1"/>
</dbReference>
<dbReference type="InterPro" id="IPR027417">
    <property type="entry name" value="P-loop_NTPase"/>
</dbReference>
<feature type="domain" description="AAA" evidence="1">
    <location>
        <begin position="15"/>
        <end position="186"/>
    </location>
</feature>
<dbReference type="EMBL" id="JACKXD010000004">
    <property type="protein sequence ID" value="MBB6646945.1"/>
    <property type="molecule type" value="Genomic_DNA"/>
</dbReference>
<proteinExistence type="predicted"/>
<dbReference type="Pfam" id="PF13614">
    <property type="entry name" value="AAA_31"/>
    <property type="match status" value="1"/>
</dbReference>